<organism evidence="3">
    <name type="scientific">Haemonchus placei</name>
    <name type="common">Barber's pole worm</name>
    <dbReference type="NCBI Taxonomy" id="6290"/>
    <lineage>
        <taxon>Eukaryota</taxon>
        <taxon>Metazoa</taxon>
        <taxon>Ecdysozoa</taxon>
        <taxon>Nematoda</taxon>
        <taxon>Chromadorea</taxon>
        <taxon>Rhabditida</taxon>
        <taxon>Rhabditina</taxon>
        <taxon>Rhabditomorpha</taxon>
        <taxon>Strongyloidea</taxon>
        <taxon>Trichostrongylidae</taxon>
        <taxon>Haemonchus</taxon>
    </lineage>
</organism>
<reference evidence="3" key="1">
    <citation type="submission" date="2017-02" db="UniProtKB">
        <authorList>
            <consortium name="WormBaseParasite"/>
        </authorList>
    </citation>
    <scope>IDENTIFICATION</scope>
</reference>
<dbReference type="Proteomes" id="UP000268014">
    <property type="component" value="Unassembled WGS sequence"/>
</dbReference>
<keyword evidence="2" id="KW-1185">Reference proteome</keyword>
<name>A0A0N4WEM0_HAEPC</name>
<evidence type="ECO:0000313" key="1">
    <source>
        <dbReference type="EMBL" id="VDO36577.1"/>
    </source>
</evidence>
<dbReference type="EMBL" id="UZAF01016993">
    <property type="protein sequence ID" value="VDO36577.1"/>
    <property type="molecule type" value="Genomic_DNA"/>
</dbReference>
<proteinExistence type="predicted"/>
<evidence type="ECO:0000313" key="3">
    <source>
        <dbReference type="WBParaSite" id="HPLM_0000909601-mRNA-1"/>
    </source>
</evidence>
<sequence length="74" mass="7885">MSWYLVYLTPRICFTALAYADATALAYADATALACADATAPASTAACPKLVGEADNTMATVQDGFLPHAWQRQR</sequence>
<accession>A0A0N4WEM0</accession>
<dbReference type="AlphaFoldDB" id="A0A0N4WEM0"/>
<gene>
    <name evidence="1" type="ORF">HPLM_LOCUS9088</name>
</gene>
<dbReference type="WBParaSite" id="HPLM_0000909601-mRNA-1">
    <property type="protein sequence ID" value="HPLM_0000909601-mRNA-1"/>
    <property type="gene ID" value="HPLM_0000909601"/>
</dbReference>
<evidence type="ECO:0000313" key="2">
    <source>
        <dbReference type="Proteomes" id="UP000268014"/>
    </source>
</evidence>
<reference evidence="1 2" key="2">
    <citation type="submission" date="2018-11" db="EMBL/GenBank/DDBJ databases">
        <authorList>
            <consortium name="Pathogen Informatics"/>
        </authorList>
    </citation>
    <scope>NUCLEOTIDE SEQUENCE [LARGE SCALE GENOMIC DNA]</scope>
    <source>
        <strain evidence="1 2">MHpl1</strain>
    </source>
</reference>
<protein>
    <submittedName>
        <fullName evidence="3">Secreted protein</fullName>
    </submittedName>
</protein>